<feature type="chain" id="PRO_5007565462" evidence="1">
    <location>
        <begin position="32"/>
        <end position="583"/>
    </location>
</feature>
<comment type="caution">
    <text evidence="2">The sequence shown here is derived from an EMBL/GenBank/DDBJ whole genome shotgun (WGS) entry which is preliminary data.</text>
</comment>
<feature type="signal peptide" evidence="1">
    <location>
        <begin position="1"/>
        <end position="31"/>
    </location>
</feature>
<evidence type="ECO:0000313" key="2">
    <source>
        <dbReference type="EMBL" id="KYF46779.1"/>
    </source>
</evidence>
<protein>
    <submittedName>
        <fullName evidence="2">Uncharacterized protein</fullName>
    </submittedName>
</protein>
<dbReference type="EMBL" id="JELX01004600">
    <property type="protein sequence ID" value="KYF46779.1"/>
    <property type="molecule type" value="Genomic_DNA"/>
</dbReference>
<keyword evidence="1" id="KW-0732">Signal</keyword>
<evidence type="ECO:0000313" key="3">
    <source>
        <dbReference type="Proteomes" id="UP000075604"/>
    </source>
</evidence>
<name>A0A150NYC0_SORCE</name>
<sequence length="583" mass="62828">MKAPRTFSRRSGLVPLALGLAAATAPRPASADTCIGEPLLQSLGRDTLLVGVKTSEPTAQAAAAGAPFDISYKYIADTIFDGAAPCASCASGCTAEGVSCANGQCAWWGCWQWDQLPPGDYVRRLIQENQQVDRIPMITYDVFRHLTGVSKEHEEDEVLFAAQPALMARYLADFRFMLQQIGQATALVHVEPDLWGYAQRWDPDPHAQFAAVASANPTDCAGEEDSIAGMGRCMVAMARKYAPNAKIGLHGSAWATGIDVYMNTDPGFDVASEAALVGAYLDECAPTADFIVVETSDRDAEYYATKKGEDRWWDATNATLPNFHQAFDWARSVAEEANKPLVWWQIPVGNMGLSGTSLHWKDNRVDYFFDHTDEVIATHAVAMAFGEGWGCQTRVDTDGGNLVSRVIDYAASGAELACQLPCPLAGSHYDGASCWVATVPAGTTPFIWQGTMLYHTPVNGSSCPLPGSHYDGSNCWVATVPAGTTPFIWQGTMLYHTPVNGSSCPLPGSHYDGSNCWVATVPAGTTPFIWQGTMLYHTPVNGSSCPLPGSHYDGSNCWVATVPAGTTPFIWQGTMLYHTPVSY</sequence>
<accession>A0A150NYC0</accession>
<proteinExistence type="predicted"/>
<reference evidence="2 3" key="1">
    <citation type="submission" date="2014-02" db="EMBL/GenBank/DDBJ databases">
        <title>The small core and large imbalanced accessory genome model reveals a collaborative survival strategy of Sorangium cellulosum strains in nature.</title>
        <authorList>
            <person name="Han K."/>
            <person name="Peng R."/>
            <person name="Blom J."/>
            <person name="Li Y.-Z."/>
        </authorList>
    </citation>
    <scope>NUCLEOTIDE SEQUENCE [LARGE SCALE GENOMIC DNA]</scope>
    <source>
        <strain evidence="2 3">So0157-18</strain>
    </source>
</reference>
<organism evidence="2 3">
    <name type="scientific">Sorangium cellulosum</name>
    <name type="common">Polyangium cellulosum</name>
    <dbReference type="NCBI Taxonomy" id="56"/>
    <lineage>
        <taxon>Bacteria</taxon>
        <taxon>Pseudomonadati</taxon>
        <taxon>Myxococcota</taxon>
        <taxon>Polyangia</taxon>
        <taxon>Polyangiales</taxon>
        <taxon>Polyangiaceae</taxon>
        <taxon>Sorangium</taxon>
    </lineage>
</organism>
<dbReference type="AlphaFoldDB" id="A0A150NYC0"/>
<evidence type="ECO:0000256" key="1">
    <source>
        <dbReference type="SAM" id="SignalP"/>
    </source>
</evidence>
<gene>
    <name evidence="2" type="ORF">BE04_15295</name>
</gene>
<dbReference type="Proteomes" id="UP000075604">
    <property type="component" value="Unassembled WGS sequence"/>
</dbReference>